<dbReference type="GO" id="GO:0008270">
    <property type="term" value="F:zinc ion binding"/>
    <property type="evidence" value="ECO:0007669"/>
    <property type="project" value="UniProtKB-KW"/>
</dbReference>
<dbReference type="Gene3D" id="3.30.40.10">
    <property type="entry name" value="Zinc/RING finger domain, C3HC4 (zinc finger)"/>
    <property type="match status" value="1"/>
</dbReference>
<dbReference type="AlphaFoldDB" id="A0AA38G1U3"/>
<feature type="compositionally biased region" description="Low complexity" evidence="9">
    <location>
        <begin position="234"/>
        <end position="243"/>
    </location>
</feature>
<evidence type="ECO:0000256" key="8">
    <source>
        <dbReference type="PROSITE-ProRule" id="PRU00175"/>
    </source>
</evidence>
<evidence type="ECO:0000313" key="12">
    <source>
        <dbReference type="Proteomes" id="UP000824469"/>
    </source>
</evidence>
<evidence type="ECO:0000256" key="4">
    <source>
        <dbReference type="ARBA" id="ARBA00022723"/>
    </source>
</evidence>
<dbReference type="InterPro" id="IPR013083">
    <property type="entry name" value="Znf_RING/FYVE/PHD"/>
</dbReference>
<evidence type="ECO:0000313" key="11">
    <source>
        <dbReference type="EMBL" id="KAH9314912.1"/>
    </source>
</evidence>
<dbReference type="GO" id="GO:0016567">
    <property type="term" value="P:protein ubiquitination"/>
    <property type="evidence" value="ECO:0007669"/>
    <property type="project" value="TreeGrafter"/>
</dbReference>
<sequence>MSRWWCHRCSRRIRWLRSRQDDQPVCPYCHGGFVEQISSNNDDSDFEEDEDESMSQMMQSLTRFLHHSSASSASSSSTPFFTDPFFFPQGPMEDHPDGYLFPFFNNNGGLRRRRALHGNLGDLFLGPALEQLVNELALSDRRGGGGAPPASKTSVDALETVMNIGGDGGRALCCAVCKEDFGGGGGGAEVKKMPCQHMYHSECILPWLARHNSCPVCRYEMPTDDPEYDRMRSRGPSAGSSSGRRFRVPHFWPFRASNRTSVQVQAETSSSQSNDIRGNSPRTPQRDDDDVIGEGATLG</sequence>
<gene>
    <name evidence="11" type="ORF">KI387_023539</name>
</gene>
<dbReference type="PANTHER" id="PTHR15710">
    <property type="entry name" value="E3 UBIQUITIN-PROTEIN LIGASE PRAJA"/>
    <property type="match status" value="1"/>
</dbReference>
<dbReference type="Pfam" id="PF13639">
    <property type="entry name" value="zf-RING_2"/>
    <property type="match status" value="1"/>
</dbReference>
<accession>A0AA38G1U3</accession>
<evidence type="ECO:0000256" key="1">
    <source>
        <dbReference type="ARBA" id="ARBA00000900"/>
    </source>
</evidence>
<dbReference type="InterPro" id="IPR001841">
    <property type="entry name" value="Znf_RING"/>
</dbReference>
<dbReference type="EMBL" id="JAHRHJ020000005">
    <property type="protein sequence ID" value="KAH9314912.1"/>
    <property type="molecule type" value="Genomic_DNA"/>
</dbReference>
<feature type="compositionally biased region" description="Polar residues" evidence="9">
    <location>
        <begin position="259"/>
        <end position="283"/>
    </location>
</feature>
<keyword evidence="12" id="KW-1185">Reference proteome</keyword>
<keyword evidence="5 8" id="KW-0863">Zinc-finger</keyword>
<protein>
    <recommendedName>
        <fullName evidence="2">RING-type E3 ubiquitin transferase</fullName>
        <ecNumber evidence="2">2.3.2.27</ecNumber>
    </recommendedName>
</protein>
<dbReference type="OMA" id="GSAFHNP"/>
<reference evidence="11 12" key="1">
    <citation type="journal article" date="2021" name="Nat. Plants">
        <title>The Taxus genome provides insights into paclitaxel biosynthesis.</title>
        <authorList>
            <person name="Xiong X."/>
            <person name="Gou J."/>
            <person name="Liao Q."/>
            <person name="Li Y."/>
            <person name="Zhou Q."/>
            <person name="Bi G."/>
            <person name="Li C."/>
            <person name="Du R."/>
            <person name="Wang X."/>
            <person name="Sun T."/>
            <person name="Guo L."/>
            <person name="Liang H."/>
            <person name="Lu P."/>
            <person name="Wu Y."/>
            <person name="Zhang Z."/>
            <person name="Ro D.K."/>
            <person name="Shang Y."/>
            <person name="Huang S."/>
            <person name="Yan J."/>
        </authorList>
    </citation>
    <scope>NUCLEOTIDE SEQUENCE [LARGE SCALE GENOMIC DNA]</scope>
    <source>
        <strain evidence="11">Ta-2019</strain>
    </source>
</reference>
<feature type="region of interest" description="Disordered" evidence="9">
    <location>
        <begin position="259"/>
        <end position="299"/>
    </location>
</feature>
<dbReference type="SMART" id="SM00184">
    <property type="entry name" value="RING"/>
    <property type="match status" value="1"/>
</dbReference>
<evidence type="ECO:0000256" key="6">
    <source>
        <dbReference type="ARBA" id="ARBA00022786"/>
    </source>
</evidence>
<evidence type="ECO:0000256" key="5">
    <source>
        <dbReference type="ARBA" id="ARBA00022771"/>
    </source>
</evidence>
<organism evidence="11 12">
    <name type="scientific">Taxus chinensis</name>
    <name type="common">Chinese yew</name>
    <name type="synonym">Taxus wallichiana var. chinensis</name>
    <dbReference type="NCBI Taxonomy" id="29808"/>
    <lineage>
        <taxon>Eukaryota</taxon>
        <taxon>Viridiplantae</taxon>
        <taxon>Streptophyta</taxon>
        <taxon>Embryophyta</taxon>
        <taxon>Tracheophyta</taxon>
        <taxon>Spermatophyta</taxon>
        <taxon>Pinopsida</taxon>
        <taxon>Pinidae</taxon>
        <taxon>Conifers II</taxon>
        <taxon>Cupressales</taxon>
        <taxon>Taxaceae</taxon>
        <taxon>Taxus</taxon>
    </lineage>
</organism>
<feature type="domain" description="RING-type" evidence="10">
    <location>
        <begin position="174"/>
        <end position="218"/>
    </location>
</feature>
<dbReference type="GO" id="GO:0005737">
    <property type="term" value="C:cytoplasm"/>
    <property type="evidence" value="ECO:0007669"/>
    <property type="project" value="TreeGrafter"/>
</dbReference>
<dbReference type="PROSITE" id="PS50089">
    <property type="entry name" value="ZF_RING_2"/>
    <property type="match status" value="1"/>
</dbReference>
<evidence type="ECO:0000259" key="10">
    <source>
        <dbReference type="PROSITE" id="PS50089"/>
    </source>
</evidence>
<dbReference type="EC" id="2.3.2.27" evidence="2"/>
<dbReference type="PANTHER" id="PTHR15710:SF217">
    <property type="entry name" value="E3 UBIQUITIN-PROTEIN LIGASE RDUF2"/>
    <property type="match status" value="1"/>
</dbReference>
<keyword evidence="6" id="KW-0833">Ubl conjugation pathway</keyword>
<evidence type="ECO:0000256" key="7">
    <source>
        <dbReference type="ARBA" id="ARBA00022833"/>
    </source>
</evidence>
<dbReference type="FunFam" id="3.30.40.10:FF:000127">
    <property type="entry name" value="E3 ubiquitin-protein ligase RNF181"/>
    <property type="match status" value="1"/>
</dbReference>
<dbReference type="Proteomes" id="UP000824469">
    <property type="component" value="Unassembled WGS sequence"/>
</dbReference>
<dbReference type="SUPFAM" id="SSF57850">
    <property type="entry name" value="RING/U-box"/>
    <property type="match status" value="1"/>
</dbReference>
<comment type="caution">
    <text evidence="11">The sequence shown here is derived from an EMBL/GenBank/DDBJ whole genome shotgun (WGS) entry which is preliminary data.</text>
</comment>
<keyword evidence="7" id="KW-0862">Zinc</keyword>
<evidence type="ECO:0000256" key="3">
    <source>
        <dbReference type="ARBA" id="ARBA00022679"/>
    </source>
</evidence>
<evidence type="ECO:0000256" key="2">
    <source>
        <dbReference type="ARBA" id="ARBA00012483"/>
    </source>
</evidence>
<comment type="catalytic activity">
    <reaction evidence="1">
        <text>S-ubiquitinyl-[E2 ubiquitin-conjugating enzyme]-L-cysteine + [acceptor protein]-L-lysine = [E2 ubiquitin-conjugating enzyme]-L-cysteine + N(6)-ubiquitinyl-[acceptor protein]-L-lysine.</text>
        <dbReference type="EC" id="2.3.2.27"/>
    </reaction>
</comment>
<evidence type="ECO:0000256" key="9">
    <source>
        <dbReference type="SAM" id="MobiDB-lite"/>
    </source>
</evidence>
<dbReference type="GO" id="GO:0061630">
    <property type="term" value="F:ubiquitin protein ligase activity"/>
    <property type="evidence" value="ECO:0007669"/>
    <property type="project" value="UniProtKB-EC"/>
</dbReference>
<dbReference type="Pfam" id="PF14369">
    <property type="entry name" value="Zn_ribbon_19"/>
    <property type="match status" value="1"/>
</dbReference>
<dbReference type="InterPro" id="IPR039525">
    <property type="entry name" value="RNF126-like_zinc-ribbon"/>
</dbReference>
<proteinExistence type="predicted"/>
<name>A0AA38G1U3_TAXCH</name>
<keyword evidence="4" id="KW-0479">Metal-binding</keyword>
<keyword evidence="3" id="KW-0808">Transferase</keyword>
<feature type="region of interest" description="Disordered" evidence="9">
    <location>
        <begin position="225"/>
        <end position="244"/>
    </location>
</feature>